<gene>
    <name evidence="6" type="primary">LOC115885010</name>
</gene>
<sequence length="255" mass="28750">MWLHRRSEEPSPTEVACYWAKSKLSKVGSSIKFLTLRDLGAEEELSSDEEDLLFLQEVVKKGIENTSNSQLLKYFVLNGINEHLGLYQLLLKFVERPGGTSDCTEFLNFCSQQMTVDLCSEAAIKTTEQSASSLWFDLRFGRITASKIYDAAHCKKSDGSFVNQILGVTKVPVTEALRGRKLEEVLKGAEQKLNVKFKRVGLQLKPRYPIFGASPDALTDDYVVEINCPQSEKNICNYLTKNKEITANKVTDVFF</sequence>
<keyword evidence="4" id="KW-0269">Exonuclease</keyword>
<organism evidence="5 6">
    <name type="scientific">Sitophilus oryzae</name>
    <name type="common">Rice weevil</name>
    <name type="synonym">Curculio oryzae</name>
    <dbReference type="NCBI Taxonomy" id="7048"/>
    <lineage>
        <taxon>Eukaryota</taxon>
        <taxon>Metazoa</taxon>
        <taxon>Ecdysozoa</taxon>
        <taxon>Arthropoda</taxon>
        <taxon>Hexapoda</taxon>
        <taxon>Insecta</taxon>
        <taxon>Pterygota</taxon>
        <taxon>Neoptera</taxon>
        <taxon>Endopterygota</taxon>
        <taxon>Coleoptera</taxon>
        <taxon>Polyphaga</taxon>
        <taxon>Cucujiformia</taxon>
        <taxon>Curculionidae</taxon>
        <taxon>Dryophthorinae</taxon>
        <taxon>Sitophilus</taxon>
    </lineage>
</organism>
<keyword evidence="3" id="KW-0378">Hydrolase</keyword>
<dbReference type="AlphaFoldDB" id="A0A6J2Y7N3"/>
<evidence type="ECO:0000256" key="3">
    <source>
        <dbReference type="ARBA" id="ARBA00022801"/>
    </source>
</evidence>
<dbReference type="GO" id="GO:0004519">
    <property type="term" value="F:endonuclease activity"/>
    <property type="evidence" value="ECO:0007669"/>
    <property type="project" value="UniProtKB-KW"/>
</dbReference>
<evidence type="ECO:0000313" key="6">
    <source>
        <dbReference type="RefSeq" id="XP_030759612.1"/>
    </source>
</evidence>
<dbReference type="GeneID" id="115885010"/>
<dbReference type="Gene3D" id="3.90.320.10">
    <property type="match status" value="1"/>
</dbReference>
<evidence type="ECO:0000256" key="1">
    <source>
        <dbReference type="ARBA" id="ARBA00022722"/>
    </source>
</evidence>
<dbReference type="RefSeq" id="XP_030759612.1">
    <property type="nucleotide sequence ID" value="XM_030903752.1"/>
</dbReference>
<evidence type="ECO:0000256" key="4">
    <source>
        <dbReference type="ARBA" id="ARBA00022839"/>
    </source>
</evidence>
<reference evidence="6" key="1">
    <citation type="submission" date="2025-08" db="UniProtKB">
        <authorList>
            <consortium name="RefSeq"/>
        </authorList>
    </citation>
    <scope>IDENTIFICATION</scope>
    <source>
        <tissue evidence="6">Gonads</tissue>
    </source>
</reference>
<dbReference type="InterPro" id="IPR011335">
    <property type="entry name" value="Restrct_endonuc-II-like"/>
</dbReference>
<dbReference type="GO" id="GO:0006281">
    <property type="term" value="P:DNA repair"/>
    <property type="evidence" value="ECO:0007669"/>
    <property type="project" value="UniProtKB-ARBA"/>
</dbReference>
<keyword evidence="2" id="KW-0255">Endonuclease</keyword>
<protein>
    <submittedName>
        <fullName evidence="6">Uncharacterized protein LOC115885010</fullName>
    </submittedName>
</protein>
<dbReference type="Proteomes" id="UP000504635">
    <property type="component" value="Unplaced"/>
</dbReference>
<dbReference type="OrthoDB" id="261614at2759"/>
<dbReference type="PANTHER" id="PTHR39953">
    <property type="entry name" value="RE54151P"/>
    <property type="match status" value="1"/>
</dbReference>
<dbReference type="PANTHER" id="PTHR39953:SF1">
    <property type="entry name" value="RE54151P"/>
    <property type="match status" value="1"/>
</dbReference>
<dbReference type="InParanoid" id="A0A6J2Y7N3"/>
<keyword evidence="5" id="KW-1185">Reference proteome</keyword>
<proteinExistence type="predicted"/>
<dbReference type="InterPro" id="IPR034720">
    <property type="entry name" value="Viral_alk_exo"/>
</dbReference>
<accession>A0A6J2Y7N3</accession>
<dbReference type="Pfam" id="PF01771">
    <property type="entry name" value="Viral_alk_exo"/>
    <property type="match status" value="1"/>
</dbReference>
<dbReference type="InterPro" id="IPR011604">
    <property type="entry name" value="PDDEXK-like_dom_sf"/>
</dbReference>
<evidence type="ECO:0000313" key="5">
    <source>
        <dbReference type="Proteomes" id="UP000504635"/>
    </source>
</evidence>
<dbReference type="FunCoup" id="A0A6J2Y7N3">
    <property type="interactions" value="10"/>
</dbReference>
<dbReference type="KEGG" id="soy:115885010"/>
<evidence type="ECO:0000256" key="2">
    <source>
        <dbReference type="ARBA" id="ARBA00022759"/>
    </source>
</evidence>
<dbReference type="GO" id="GO:0004527">
    <property type="term" value="F:exonuclease activity"/>
    <property type="evidence" value="ECO:0007669"/>
    <property type="project" value="UniProtKB-KW"/>
</dbReference>
<name>A0A6J2Y7N3_SITOR</name>
<dbReference type="SUPFAM" id="SSF52980">
    <property type="entry name" value="Restriction endonuclease-like"/>
    <property type="match status" value="1"/>
</dbReference>
<keyword evidence="1" id="KW-0540">Nuclease</keyword>